<accession>A0A0M0JW69</accession>
<keyword evidence="2 6" id="KW-0067">ATP-binding</keyword>
<reference evidence="9" key="1">
    <citation type="journal article" date="2015" name="PLoS Genet.">
        <title>Genome Sequence and Transcriptome Analyses of Chrysochromulina tobin: Metabolic Tools for Enhanced Algal Fitness in the Prominent Order Prymnesiales (Haptophyceae).</title>
        <authorList>
            <person name="Hovde B.T."/>
            <person name="Deodato C.R."/>
            <person name="Hunsperger H.M."/>
            <person name="Ryken S.A."/>
            <person name="Yost W."/>
            <person name="Jha R.K."/>
            <person name="Patterson J."/>
            <person name="Monnat R.J. Jr."/>
            <person name="Barlow S.B."/>
            <person name="Starkenburg S.R."/>
            <person name="Cattolico R.A."/>
        </authorList>
    </citation>
    <scope>NUCLEOTIDE SEQUENCE</scope>
    <source>
        <strain evidence="9">CCMP291</strain>
    </source>
</reference>
<proteinExistence type="inferred from homology"/>
<dbReference type="PANTHER" id="PTHR13140:SF706">
    <property type="entry name" value="DILUTE CLASS UNCONVENTIONAL MYOSIN, ISOFORM C"/>
    <property type="match status" value="1"/>
</dbReference>
<dbReference type="Gene3D" id="1.20.58.530">
    <property type="match status" value="1"/>
</dbReference>
<gene>
    <name evidence="8" type="ORF">Ctob_004440</name>
</gene>
<dbReference type="PANTHER" id="PTHR13140">
    <property type="entry name" value="MYOSIN"/>
    <property type="match status" value="1"/>
</dbReference>
<name>A0A0M0JW69_9EUKA</name>
<protein>
    <submittedName>
        <fullName evidence="8">Myosin-h heavy chain-like protein</fullName>
    </submittedName>
</protein>
<evidence type="ECO:0000256" key="4">
    <source>
        <dbReference type="ARBA" id="ARBA00023175"/>
    </source>
</evidence>
<feature type="domain" description="Myosin motor" evidence="7">
    <location>
        <begin position="54"/>
        <end position="546"/>
    </location>
</feature>
<keyword evidence="9" id="KW-1185">Reference proteome</keyword>
<evidence type="ECO:0000256" key="6">
    <source>
        <dbReference type="PROSITE-ProRule" id="PRU00782"/>
    </source>
</evidence>
<dbReference type="GO" id="GO:0016459">
    <property type="term" value="C:myosin complex"/>
    <property type="evidence" value="ECO:0007669"/>
    <property type="project" value="UniProtKB-KW"/>
</dbReference>
<feature type="binding site" evidence="6">
    <location>
        <begin position="146"/>
        <end position="153"/>
    </location>
    <ligand>
        <name>ATP</name>
        <dbReference type="ChEBI" id="CHEBI:30616"/>
    </ligand>
</feature>
<dbReference type="CDD" id="cd00124">
    <property type="entry name" value="MYSc"/>
    <property type="match status" value="1"/>
</dbReference>
<comment type="similarity">
    <text evidence="6">Belongs to the TRAFAC class myosin-kinesin ATPase superfamily. Myosin family.</text>
</comment>
<evidence type="ECO:0000313" key="8">
    <source>
        <dbReference type="EMBL" id="KOO30373.1"/>
    </source>
</evidence>
<evidence type="ECO:0000256" key="5">
    <source>
        <dbReference type="ARBA" id="ARBA00023203"/>
    </source>
</evidence>
<dbReference type="GO" id="GO:0005737">
    <property type="term" value="C:cytoplasm"/>
    <property type="evidence" value="ECO:0007669"/>
    <property type="project" value="TreeGrafter"/>
</dbReference>
<keyword evidence="4 6" id="KW-0505">Motor protein</keyword>
<dbReference type="GO" id="GO:0051015">
    <property type="term" value="F:actin filament binding"/>
    <property type="evidence" value="ECO:0007669"/>
    <property type="project" value="TreeGrafter"/>
</dbReference>
<keyword evidence="1 6" id="KW-0547">Nucleotide-binding</keyword>
<dbReference type="Proteomes" id="UP000037460">
    <property type="component" value="Unassembled WGS sequence"/>
</dbReference>
<evidence type="ECO:0000313" key="9">
    <source>
        <dbReference type="Proteomes" id="UP000037460"/>
    </source>
</evidence>
<comment type="caution">
    <text evidence="8">The sequence shown here is derived from an EMBL/GenBank/DDBJ whole genome shotgun (WGS) entry which is preliminary data.</text>
</comment>
<dbReference type="GO" id="GO:0007015">
    <property type="term" value="P:actin filament organization"/>
    <property type="evidence" value="ECO:0007669"/>
    <property type="project" value="TreeGrafter"/>
</dbReference>
<dbReference type="GO" id="GO:0016020">
    <property type="term" value="C:membrane"/>
    <property type="evidence" value="ECO:0007669"/>
    <property type="project" value="TreeGrafter"/>
</dbReference>
<keyword evidence="3 6" id="KW-0518">Myosin</keyword>
<dbReference type="InterPro" id="IPR036961">
    <property type="entry name" value="Kinesin_motor_dom_sf"/>
</dbReference>
<sequence length="546" mass="56194">MSQAVWLERQSGLFAAGSLLDAGDSESSAVVEVDGAVEHAPTARVLPRNAEDAGEADDIATLVHLNEPCIVHALALRHKRDAIYTSCGSIVVAVNPWRRLPDLTSPETLQRYLAAEKGLAPHPFAVACDAYGGVLRGERQSILVSGESGAGKTETTKILLQCLAASARGVTSDDDKGAASAFSASGVQAMLLEANPILEAFGNAKTLRNHNSSRFGRWVEIGFDSRGALCSGAVRTYLLEKSRAVAVPSSERSFHAFYQLLASGGVLRAAAEEHAVRLPASASGCRYLSGGVAPNAPDAPCVLAPGIDDEADGAQLVKALSVMGLGGELGRIARALAACLLLGNVSFSTAAAASSTSLDADAATCEAAAVADTASHAALEAVAGALGVAPAALAAALTVRELQLRGETMRSPRTPCQAAEARDALAKALFEGLFRLVVRGINACLQSPGAAPAPPGASVASSGASCGAGSADSAHVSAPSDVGAPVCRIVGVLDIFGFETFATNGFEQLCINYANEKLQWQFNAVTFEAQAREYEAEEVPWTAGER</sequence>
<keyword evidence="5 6" id="KW-0009">Actin-binding</keyword>
<dbReference type="PROSITE" id="PS51456">
    <property type="entry name" value="MYOSIN_MOTOR"/>
    <property type="match status" value="1"/>
</dbReference>
<dbReference type="AlphaFoldDB" id="A0A0M0JW69"/>
<dbReference type="Gene3D" id="3.40.850.10">
    <property type="entry name" value="Kinesin motor domain"/>
    <property type="match status" value="1"/>
</dbReference>
<dbReference type="SMART" id="SM00242">
    <property type="entry name" value="MYSc"/>
    <property type="match status" value="1"/>
</dbReference>
<dbReference type="Pfam" id="PF00063">
    <property type="entry name" value="Myosin_head"/>
    <property type="match status" value="2"/>
</dbReference>
<organism evidence="8 9">
    <name type="scientific">Chrysochromulina tobinii</name>
    <dbReference type="NCBI Taxonomy" id="1460289"/>
    <lineage>
        <taxon>Eukaryota</taxon>
        <taxon>Haptista</taxon>
        <taxon>Haptophyta</taxon>
        <taxon>Prymnesiophyceae</taxon>
        <taxon>Prymnesiales</taxon>
        <taxon>Chrysochromulinaceae</taxon>
        <taxon>Chrysochromulina</taxon>
    </lineage>
</organism>
<dbReference type="PRINTS" id="PR00193">
    <property type="entry name" value="MYOSINHEAVY"/>
</dbReference>
<evidence type="ECO:0000256" key="1">
    <source>
        <dbReference type="ARBA" id="ARBA00022741"/>
    </source>
</evidence>
<dbReference type="InterPro" id="IPR027417">
    <property type="entry name" value="P-loop_NTPase"/>
</dbReference>
<comment type="caution">
    <text evidence="6">Lacks conserved residue(s) required for the propagation of feature annotation.</text>
</comment>
<dbReference type="EMBL" id="JWZX01002239">
    <property type="protein sequence ID" value="KOO30373.1"/>
    <property type="molecule type" value="Genomic_DNA"/>
</dbReference>
<evidence type="ECO:0000259" key="7">
    <source>
        <dbReference type="PROSITE" id="PS51456"/>
    </source>
</evidence>
<evidence type="ECO:0000256" key="3">
    <source>
        <dbReference type="ARBA" id="ARBA00023123"/>
    </source>
</evidence>
<dbReference type="SUPFAM" id="SSF52540">
    <property type="entry name" value="P-loop containing nucleoside triphosphate hydrolases"/>
    <property type="match status" value="1"/>
</dbReference>
<dbReference type="OrthoDB" id="6108017at2759"/>
<dbReference type="InterPro" id="IPR001609">
    <property type="entry name" value="Myosin_head_motor_dom-like"/>
</dbReference>
<dbReference type="GO" id="GO:0005524">
    <property type="term" value="F:ATP binding"/>
    <property type="evidence" value="ECO:0007669"/>
    <property type="project" value="UniProtKB-UniRule"/>
</dbReference>
<evidence type="ECO:0000256" key="2">
    <source>
        <dbReference type="ARBA" id="ARBA00022840"/>
    </source>
</evidence>
<dbReference type="GO" id="GO:0000146">
    <property type="term" value="F:microfilament motor activity"/>
    <property type="evidence" value="ECO:0007669"/>
    <property type="project" value="TreeGrafter"/>
</dbReference>
<dbReference type="Gene3D" id="1.20.120.720">
    <property type="entry name" value="Myosin VI head, motor domain, U50 subdomain"/>
    <property type="match status" value="1"/>
</dbReference>